<organism evidence="12 13">
    <name type="scientific">Pleurostoma richardsiae</name>
    <dbReference type="NCBI Taxonomy" id="41990"/>
    <lineage>
        <taxon>Eukaryota</taxon>
        <taxon>Fungi</taxon>
        <taxon>Dikarya</taxon>
        <taxon>Ascomycota</taxon>
        <taxon>Pezizomycotina</taxon>
        <taxon>Sordariomycetes</taxon>
        <taxon>Sordariomycetidae</taxon>
        <taxon>Calosphaeriales</taxon>
        <taxon>Pleurostomataceae</taxon>
        <taxon>Pleurostoma</taxon>
    </lineage>
</organism>
<feature type="domain" description="Histone deacetylase" evidence="11">
    <location>
        <begin position="41"/>
        <end position="329"/>
    </location>
</feature>
<reference evidence="12" key="1">
    <citation type="submission" date="2022-07" db="EMBL/GenBank/DDBJ databases">
        <title>Fungi with potential for degradation of polypropylene.</title>
        <authorList>
            <person name="Gostincar C."/>
        </authorList>
    </citation>
    <scope>NUCLEOTIDE SEQUENCE</scope>
    <source>
        <strain evidence="12">EXF-13308</strain>
    </source>
</reference>
<feature type="compositionally biased region" description="Basic and acidic residues" evidence="10">
    <location>
        <begin position="587"/>
        <end position="598"/>
    </location>
</feature>
<comment type="caution">
    <text evidence="12">The sequence shown here is derived from an EMBL/GenBank/DDBJ whole genome shotgun (WGS) entry which is preliminary data.</text>
</comment>
<dbReference type="InterPro" id="IPR000286">
    <property type="entry name" value="HDACs"/>
</dbReference>
<dbReference type="GO" id="GO:0032221">
    <property type="term" value="C:Rpd3S complex"/>
    <property type="evidence" value="ECO:0007669"/>
    <property type="project" value="UniProtKB-ARBA"/>
</dbReference>
<dbReference type="GO" id="GO:0033698">
    <property type="term" value="C:Rpd3L complex"/>
    <property type="evidence" value="ECO:0007669"/>
    <property type="project" value="UniProtKB-ARBA"/>
</dbReference>
<dbReference type="Gene3D" id="3.40.800.20">
    <property type="entry name" value="Histone deacetylase domain"/>
    <property type="match status" value="1"/>
</dbReference>
<comment type="similarity">
    <text evidence="9">Belongs to the histone deacetylase family. HD Type 1 subfamily.</text>
</comment>
<dbReference type="AlphaFoldDB" id="A0AA38VID8"/>
<feature type="compositionally biased region" description="Low complexity" evidence="10">
    <location>
        <begin position="575"/>
        <end position="585"/>
    </location>
</feature>
<gene>
    <name evidence="12" type="ORF">NKR23_g10556</name>
</gene>
<dbReference type="InterPro" id="IPR023801">
    <property type="entry name" value="His_deacetylse_dom"/>
</dbReference>
<evidence type="ECO:0000256" key="7">
    <source>
        <dbReference type="ARBA" id="ARBA00023163"/>
    </source>
</evidence>
<evidence type="ECO:0000256" key="1">
    <source>
        <dbReference type="ARBA" id="ARBA00004123"/>
    </source>
</evidence>
<dbReference type="GO" id="GO:0031507">
    <property type="term" value="P:heterochromatin formation"/>
    <property type="evidence" value="ECO:0007669"/>
    <property type="project" value="TreeGrafter"/>
</dbReference>
<evidence type="ECO:0000256" key="9">
    <source>
        <dbReference type="ARBA" id="ARBA00061569"/>
    </source>
</evidence>
<dbReference type="FunFam" id="3.40.800.20:FF:000001">
    <property type="entry name" value="Histone deacetylase"/>
    <property type="match status" value="1"/>
</dbReference>
<name>A0AA38VID8_9PEZI</name>
<keyword evidence="4" id="KW-0378">Hydrolase</keyword>
<comment type="subcellular location">
    <subcellularLocation>
        <location evidence="1">Nucleus</location>
    </subcellularLocation>
</comment>
<feature type="region of interest" description="Disordered" evidence="10">
    <location>
        <begin position="391"/>
        <end position="647"/>
    </location>
</feature>
<keyword evidence="8" id="KW-0539">Nucleus</keyword>
<dbReference type="EMBL" id="JANBVO010000048">
    <property type="protein sequence ID" value="KAJ9133721.1"/>
    <property type="molecule type" value="Genomic_DNA"/>
</dbReference>
<evidence type="ECO:0000256" key="5">
    <source>
        <dbReference type="ARBA" id="ARBA00022853"/>
    </source>
</evidence>
<sequence length="647" mass="71538">MTDPAGVDRTRPLYTKLNTDKKRVAYFYDSDIGNYAYVTGHPMKPHRIRLAHSLVMNYNVYKFLEVYRAKPAVFTEMTQFHTDEYIEFLQRVTPDNMDAYMREQGKYNVGDDCPVFDGLFEFCGISAGGSMEGAARLNRQKCDIAINWAGGLHHAKKSEASGFCYVNDIVLAIIELLRFKKRVLYVDIDVHHGDGVEEAFYTTDRVMTVSFHKYGEYFPGTGELRDIGIGSGKNYAVNFPLRDGITDDSYKTIFQPVIEAVMKYFQPEAVVLQCGGDSLSGDRLGCFNLSMRGHANCVNFVRSFNIPTLVVGGGGYTMRNVARTWAYETGRLVGVEMDPVLPYNEYYDYYSPDYELNVRPSNMENANSTEYLEKIKIAVIENLKKTAPVPSVQMQDIPRQSLGMTDEEEAELDDLDADENKDVRMTQRQWEKRVAHENEFEDSDDEDMATANGVHRTNGKRSRITDFENPHAQYDVDSGAATPVNGRKAASPNHATPPPETNGAEVTMEDADAAPETTAAPDATAPEEAASTKNGEKIDDDGDVDMTEADDTAADTPVKKEEVEPPAATSPPAAPAEEPTTAEPAAAEEKPKDDEKPAEPAAAPAAPEPEKSTIAETDESADKMDVEEEAPKVAEGEPSADNKDKDS</sequence>
<feature type="compositionally biased region" description="Low complexity" evidence="10">
    <location>
        <begin position="514"/>
        <end position="529"/>
    </location>
</feature>
<evidence type="ECO:0000256" key="3">
    <source>
        <dbReference type="ARBA" id="ARBA00022491"/>
    </source>
</evidence>
<dbReference type="Proteomes" id="UP001174694">
    <property type="component" value="Unassembled WGS sequence"/>
</dbReference>
<dbReference type="Pfam" id="PF00850">
    <property type="entry name" value="Hist_deacetyl"/>
    <property type="match status" value="1"/>
</dbReference>
<keyword evidence="3" id="KW-0678">Repressor</keyword>
<dbReference type="SUPFAM" id="SSF52768">
    <property type="entry name" value="Arginase/deacetylase"/>
    <property type="match status" value="1"/>
</dbReference>
<keyword evidence="5" id="KW-0156">Chromatin regulator</keyword>
<feature type="compositionally biased region" description="Acidic residues" evidence="10">
    <location>
        <begin position="439"/>
        <end position="448"/>
    </location>
</feature>
<evidence type="ECO:0000256" key="6">
    <source>
        <dbReference type="ARBA" id="ARBA00023015"/>
    </source>
</evidence>
<keyword evidence="7" id="KW-0804">Transcription</keyword>
<evidence type="ECO:0000313" key="13">
    <source>
        <dbReference type="Proteomes" id="UP001174694"/>
    </source>
</evidence>
<dbReference type="InterPro" id="IPR023696">
    <property type="entry name" value="Ureohydrolase_dom_sf"/>
</dbReference>
<keyword evidence="6" id="KW-0805">Transcription regulation</keyword>
<dbReference type="EC" id="3.5.1.98" evidence="2"/>
<dbReference type="InterPro" id="IPR037138">
    <property type="entry name" value="His_deacetylse_dom_sf"/>
</dbReference>
<feature type="compositionally biased region" description="Basic and acidic residues" evidence="10">
    <location>
        <begin position="620"/>
        <end position="647"/>
    </location>
</feature>
<dbReference type="PANTHER" id="PTHR10625">
    <property type="entry name" value="HISTONE DEACETYLASE HDAC1-RELATED"/>
    <property type="match status" value="1"/>
</dbReference>
<keyword evidence="13" id="KW-1185">Reference proteome</keyword>
<protein>
    <recommendedName>
        <fullName evidence="2">histone deacetylase</fullName>
        <ecNumber evidence="2">3.5.1.98</ecNumber>
    </recommendedName>
</protein>
<accession>A0AA38VID8</accession>
<evidence type="ECO:0000256" key="8">
    <source>
        <dbReference type="ARBA" id="ARBA00023242"/>
    </source>
</evidence>
<feature type="compositionally biased region" description="Acidic residues" evidence="10">
    <location>
        <begin position="538"/>
        <end position="553"/>
    </location>
</feature>
<proteinExistence type="inferred from homology"/>
<evidence type="ECO:0000313" key="12">
    <source>
        <dbReference type="EMBL" id="KAJ9133721.1"/>
    </source>
</evidence>
<evidence type="ECO:0000256" key="2">
    <source>
        <dbReference type="ARBA" id="ARBA00012111"/>
    </source>
</evidence>
<dbReference type="GO" id="GO:0141221">
    <property type="term" value="F:histone deacetylase activity, hydrolytic mechanism"/>
    <property type="evidence" value="ECO:0007669"/>
    <property type="project" value="UniProtKB-EC"/>
</dbReference>
<dbReference type="PRINTS" id="PR01270">
    <property type="entry name" value="HDASUPER"/>
</dbReference>
<evidence type="ECO:0000256" key="10">
    <source>
        <dbReference type="SAM" id="MobiDB-lite"/>
    </source>
</evidence>
<feature type="compositionally biased region" description="Basic and acidic residues" evidence="10">
    <location>
        <begin position="418"/>
        <end position="438"/>
    </location>
</feature>
<dbReference type="PANTHER" id="PTHR10625:SF10">
    <property type="entry name" value="HISTONE DEACETYLASE HDAC1"/>
    <property type="match status" value="1"/>
</dbReference>
<dbReference type="PRINTS" id="PR01271">
    <property type="entry name" value="HISDACETLASE"/>
</dbReference>
<dbReference type="GO" id="GO:0070210">
    <property type="term" value="C:Rpd3L-Expanded complex"/>
    <property type="evidence" value="ECO:0007669"/>
    <property type="project" value="TreeGrafter"/>
</dbReference>
<feature type="compositionally biased region" description="Acidic residues" evidence="10">
    <location>
        <begin position="405"/>
        <end position="417"/>
    </location>
</feature>
<evidence type="ECO:0000259" key="11">
    <source>
        <dbReference type="Pfam" id="PF00850"/>
    </source>
</evidence>
<evidence type="ECO:0000256" key="4">
    <source>
        <dbReference type="ARBA" id="ARBA00022801"/>
    </source>
</evidence>
<dbReference type="InterPro" id="IPR003084">
    <property type="entry name" value="HDAC_I/II"/>
</dbReference>